<comment type="similarity">
    <text evidence="1">Belongs to the lcsJ thioesterase family.</text>
</comment>
<dbReference type="InterPro" id="IPR051490">
    <property type="entry name" value="THEM6_lcsJ_thioesterase"/>
</dbReference>
<evidence type="ECO:0000256" key="2">
    <source>
        <dbReference type="SAM" id="MobiDB-lite"/>
    </source>
</evidence>
<accession>A0AAN6G9R8</accession>
<evidence type="ECO:0000313" key="4">
    <source>
        <dbReference type="Proteomes" id="UP001176521"/>
    </source>
</evidence>
<evidence type="ECO:0000313" key="3">
    <source>
        <dbReference type="EMBL" id="KAK0529037.1"/>
    </source>
</evidence>
<dbReference type="AlphaFoldDB" id="A0AAN6G9R8"/>
<proteinExistence type="inferred from homology"/>
<keyword evidence="4" id="KW-1185">Reference proteome</keyword>
<gene>
    <name evidence="3" type="ORF">OC842_004372</name>
</gene>
<organism evidence="3 4">
    <name type="scientific">Tilletia horrida</name>
    <dbReference type="NCBI Taxonomy" id="155126"/>
    <lineage>
        <taxon>Eukaryota</taxon>
        <taxon>Fungi</taxon>
        <taxon>Dikarya</taxon>
        <taxon>Basidiomycota</taxon>
        <taxon>Ustilaginomycotina</taxon>
        <taxon>Exobasidiomycetes</taxon>
        <taxon>Tilletiales</taxon>
        <taxon>Tilletiaceae</taxon>
        <taxon>Tilletia</taxon>
    </lineage>
</organism>
<dbReference type="Pfam" id="PF13279">
    <property type="entry name" value="4HBT_2"/>
    <property type="match status" value="1"/>
</dbReference>
<dbReference type="Proteomes" id="UP001176521">
    <property type="component" value="Unassembled WGS sequence"/>
</dbReference>
<feature type="compositionally biased region" description="Basic and acidic residues" evidence="2">
    <location>
        <begin position="268"/>
        <end position="282"/>
    </location>
</feature>
<dbReference type="EMBL" id="JAPDMQ010000255">
    <property type="protein sequence ID" value="KAK0529037.1"/>
    <property type="molecule type" value="Genomic_DNA"/>
</dbReference>
<sequence>MVDYGLSQSSVAATAAALGSAPEVFPPRWLRKLLASVFLGIQKRTTGGAQARGGMRVPLPPWLRTLLVLMALLNAKNFMGVWHVRLFWAPILFRMRAVPAVHPLLPWIRSNAHTTREPGAEPPLKLDALPLGEDIFERKTTWHFWADLSEIDWNMHVSNSSYASRLDFVRAEHVHNAFVLSHFDGCGVALGGSIFNYHKEIPAFAKYALTVQVATWDQKWVYFVARYTSPIDDVDEEAAQVLEQTKPKRSLSSVELRKFAASVLQSQREADAKDKGKGRAEESGVSNSSGGSSGAQTASSSRPGADSSAPSSTKKPPTLYATAISRYCFKAGRKTIPPWFIIATSGFGTWASTRENFEKAEALRIQTLAVAKREYAARTGSELPRDGLWAGRGYRAHGIARLYDPSRPEGAGAADQRGLGAWQDKASWATAEWEERRVRGLEALKGYGCVLAPPSQTLSAAAVSALGTPTGMATPQGGAIA</sequence>
<dbReference type="InterPro" id="IPR029069">
    <property type="entry name" value="HotDog_dom_sf"/>
</dbReference>
<dbReference type="PANTHER" id="PTHR12475">
    <property type="match status" value="1"/>
</dbReference>
<feature type="compositionally biased region" description="Low complexity" evidence="2">
    <location>
        <begin position="283"/>
        <end position="316"/>
    </location>
</feature>
<protein>
    <submittedName>
        <fullName evidence="3">Uncharacterized protein</fullName>
    </submittedName>
</protein>
<dbReference type="PANTHER" id="PTHR12475:SF4">
    <property type="entry name" value="PROTEIN THEM6"/>
    <property type="match status" value="1"/>
</dbReference>
<reference evidence="3" key="1">
    <citation type="journal article" date="2023" name="PhytoFront">
        <title>Draft Genome Resources of Seven Strains of Tilletia horrida, Causal Agent of Kernel Smut of Rice.</title>
        <authorList>
            <person name="Khanal S."/>
            <person name="Antony Babu S."/>
            <person name="Zhou X.G."/>
        </authorList>
    </citation>
    <scope>NUCLEOTIDE SEQUENCE</scope>
    <source>
        <strain evidence="3">TX3</strain>
    </source>
</reference>
<comment type="caution">
    <text evidence="3">The sequence shown here is derived from an EMBL/GenBank/DDBJ whole genome shotgun (WGS) entry which is preliminary data.</text>
</comment>
<dbReference type="SUPFAM" id="SSF54637">
    <property type="entry name" value="Thioesterase/thiol ester dehydrase-isomerase"/>
    <property type="match status" value="1"/>
</dbReference>
<name>A0AAN6G9R8_9BASI</name>
<feature type="region of interest" description="Disordered" evidence="2">
    <location>
        <begin position="267"/>
        <end position="316"/>
    </location>
</feature>
<evidence type="ECO:0000256" key="1">
    <source>
        <dbReference type="ARBA" id="ARBA00038476"/>
    </source>
</evidence>